<dbReference type="Proteomes" id="UP000033188">
    <property type="component" value="Chromosome 1"/>
</dbReference>
<gene>
    <name evidence="3" type="ORF">BBBOND_0111390</name>
</gene>
<proteinExistence type="predicted"/>
<feature type="coiled-coil region" evidence="1">
    <location>
        <begin position="568"/>
        <end position="602"/>
    </location>
</feature>
<evidence type="ECO:0000256" key="1">
    <source>
        <dbReference type="SAM" id="Coils"/>
    </source>
</evidence>
<feature type="coiled-coil region" evidence="1">
    <location>
        <begin position="258"/>
        <end position="285"/>
    </location>
</feature>
<dbReference type="VEuPathDB" id="PiroplasmaDB:BBBOND_0111390"/>
<keyword evidence="1" id="KW-0175">Coiled coil</keyword>
<keyword evidence="2" id="KW-0812">Transmembrane</keyword>
<evidence type="ECO:0000313" key="4">
    <source>
        <dbReference type="Proteomes" id="UP000033188"/>
    </source>
</evidence>
<keyword evidence="4" id="KW-1185">Reference proteome</keyword>
<organism evidence="3 4">
    <name type="scientific">Babesia bigemina</name>
    <dbReference type="NCBI Taxonomy" id="5866"/>
    <lineage>
        <taxon>Eukaryota</taxon>
        <taxon>Sar</taxon>
        <taxon>Alveolata</taxon>
        <taxon>Apicomplexa</taxon>
        <taxon>Aconoidasida</taxon>
        <taxon>Piroplasmida</taxon>
        <taxon>Babesiidae</taxon>
        <taxon>Babesia</taxon>
    </lineage>
</organism>
<feature type="transmembrane region" description="Helical" evidence="2">
    <location>
        <begin position="1589"/>
        <end position="1612"/>
    </location>
</feature>
<reference evidence="4" key="1">
    <citation type="journal article" date="2014" name="Nucleic Acids Res.">
        <title>The evolutionary dynamics of variant antigen genes in Babesia reveal a history of genomic innovation underlying host-parasite interaction.</title>
        <authorList>
            <person name="Jackson A.P."/>
            <person name="Otto T.D."/>
            <person name="Darby A."/>
            <person name="Ramaprasad A."/>
            <person name="Xia D."/>
            <person name="Echaide I.E."/>
            <person name="Farber M."/>
            <person name="Gahlot S."/>
            <person name="Gamble J."/>
            <person name="Gupta D."/>
            <person name="Gupta Y."/>
            <person name="Jackson L."/>
            <person name="Malandrin L."/>
            <person name="Malas T.B."/>
            <person name="Moussa E."/>
            <person name="Nair M."/>
            <person name="Reid A.J."/>
            <person name="Sanders M."/>
            <person name="Sharma J."/>
            <person name="Tracey A."/>
            <person name="Quail M.A."/>
            <person name="Weir W."/>
            <person name="Wastling J.M."/>
            <person name="Hall N."/>
            <person name="Willadsen P."/>
            <person name="Lingelbach K."/>
            <person name="Shiels B."/>
            <person name="Tait A."/>
            <person name="Berriman M."/>
            <person name="Allred D.R."/>
            <person name="Pain A."/>
        </authorList>
    </citation>
    <scope>NUCLEOTIDE SEQUENCE [LARGE SCALE GENOMIC DNA]</scope>
    <source>
        <strain evidence="4">Bond</strain>
    </source>
</reference>
<dbReference type="OrthoDB" id="5792673at2759"/>
<dbReference type="EMBL" id="LK391707">
    <property type="protein sequence ID" value="CDR94841.1"/>
    <property type="molecule type" value="Genomic_DNA"/>
</dbReference>
<dbReference type="RefSeq" id="XP_012767027.1">
    <property type="nucleotide sequence ID" value="XM_012911573.1"/>
</dbReference>
<evidence type="ECO:0000256" key="2">
    <source>
        <dbReference type="SAM" id="Phobius"/>
    </source>
</evidence>
<evidence type="ECO:0000313" key="3">
    <source>
        <dbReference type="EMBL" id="CDR94841.1"/>
    </source>
</evidence>
<name>A0A061D268_BABBI</name>
<keyword evidence="2" id="KW-0472">Membrane</keyword>
<keyword evidence="2" id="KW-1133">Transmembrane helix</keyword>
<sequence length="1651" mass="185897">MGFLSGVLGAVKNENEVTTYDNYIEKPNKKLNEVLDTLTKNIGSGRAGLAASVAAVKEWLEGYENTLWSTTLNVETDLSTLLEDLSGKYIREINDTQDLQEQLKEWTRATGEIEKHVNETLQHNINDLDIALMHKLNAEIKPVQNVAAHLKSVADNVDLTRQLKAVEGELKWQKEHLQQKIREGSEHMKEVLRQQFHNIRECVQSLEHTKCVYLECIKTKVADANKFLEEQLGDINGATRDEIYTKFDEIKRTISVAYNNLNRTKNDLQNHINNAQTEFAKIKEGVGHQKSPSENKQDSIDYNWDWLKKCLAFHVERIYHKSATKGHLYHIEMKAKEYARELSKDGFIARAQQWVKDILDNKGMVFQYINLYVKENNGKYFQQQAENNITQEVIKHITNIVNKKIATVITGVNPVDKADAADIASNFSNVRNCFNSFAEELTTGSKSMEFKSSKIVQDIDAEYKTANILNKTQGKKHETSKLTSAVRNLISQLAAKATAAATEIVWLVKEYSASKQLAVKSSIAAEIDAAINQVKNISKDIDTGDTADSYGKRIDKALMKVKDRINDLAEHLEKIRSIDLKIQEIQENVLNTLHNMQKEKDKAGTDGDINEKRDAADGLMKELKSKLVYQLYLIESEIGVSNNALNVCITAVRKAFSQGNSAAIKAVTDFQKATHDTTEYAFNSITAQVRALFAESHRADLSALRSLVDQQLKAVQDIIAEDRVTGVKGMLKKMYGKDGENIKILEKVAPAASVPKLPTQDTTKKLSDACPDVELYFRSLFAYFAKETERLFKPLAKEENKYHKQLEEMYHKLKDFFDHIAKKNYDYKFVDLLSQLDLLVSAFPADTLPDAPKSVLAPLKAGLSNFAQQLGHAYVNRYSGGKFAGLLVETKQIEVEKDGIKSREPKEELTPEGRNCAKVCLTILGTIFEDLQTLNRFTVKQLAADYIYMYKVGEGGRNKSLNPLGDYFHQRGYKVPANQNTQDGELRQNKHWNGKYINHMLLNRKLENISSIEEHLKACDSNEVNQGTQQKKDNGFNIFDLLKCIYHHVDKYNEVCHLATFNATRSPCSVYEMLIWLSGLTHTGVHPAMVGKTFFELLKDPAKEAKEAQQEEEVDEPQISLVDPNSISLDAYPANIQYGKMHKTLTHICSKAYDVICKIVGTGDEYTTYGCDYSNNSFKLKYPSDPAACFDMLLDILRRLLPALRYIFQRCNVTAEHNGWRNCEYGKDVPTAKSHCSNKATSQATGQPTCEAKCQPTSPLMSYLNDCLPGHLPHNVSSIGCRSVCSNCPSASRLGMPCLTPMGFRGFSGSTKTGADLCEIIREFFGSGLVASLLGLSPTPPKTLPEHFGFVTYLVKGMIDTQVPTTNLITQRMESSITKQTIKLYEQPNKLTETLRDVYASRHTAVVDKPHLAAFADLSSLSIPTPCGAPDVQCAPYLSSLFCDGYSYLAHKHAATYLTWAVYLPWDFWTQLNNLCNAFKNIFCQDWGCHTCLRAEKCKRGQHGLVEKVENQPDKPHCKCPSMVQCKGVSATLYQFGFCFGNAATLNEKASPKSCSDFCSQLDRVLKSEYFKKLFTECDNFIWTIREPFTYMVLALWSLSLFYLICVMVGRLDVLHIRSHLRIPSSHRITAQSLLAAAQVGRLAKISYLQP</sequence>
<protein>
    <recommendedName>
        <fullName evidence="5">C3H1-type domain-containing protein</fullName>
    </recommendedName>
</protein>
<evidence type="ECO:0008006" key="5">
    <source>
        <dbReference type="Google" id="ProtNLM"/>
    </source>
</evidence>
<dbReference type="GeneID" id="24563382"/>
<dbReference type="KEGG" id="bbig:BBBOND_0111390"/>
<accession>A0A061D268</accession>